<accession>A0ABQ1KXB3</accession>
<keyword evidence="3" id="KW-1185">Reference proteome</keyword>
<dbReference type="Proteomes" id="UP000645462">
    <property type="component" value="Unassembled WGS sequence"/>
</dbReference>
<dbReference type="Pfam" id="PF13701">
    <property type="entry name" value="DDE_Tnp_1_4"/>
    <property type="match status" value="1"/>
</dbReference>
<reference evidence="3" key="1">
    <citation type="journal article" date="2019" name="Int. J. Syst. Evol. Microbiol.">
        <title>The Global Catalogue of Microorganisms (GCM) 10K type strain sequencing project: providing services to taxonomists for standard genome sequencing and annotation.</title>
        <authorList>
            <consortium name="The Broad Institute Genomics Platform"/>
            <consortium name="The Broad Institute Genome Sequencing Center for Infectious Disease"/>
            <person name="Wu L."/>
            <person name="Ma J."/>
        </authorList>
    </citation>
    <scope>NUCLEOTIDE SEQUENCE [LARGE SCALE GENOMIC DNA]</scope>
    <source>
        <strain evidence="3">CGMCC 1.12478</strain>
    </source>
</reference>
<dbReference type="InterPro" id="IPR025668">
    <property type="entry name" value="Tnp_DDE_dom"/>
</dbReference>
<protein>
    <recommendedName>
        <fullName evidence="1">Transposase DDE domain-containing protein</fullName>
    </recommendedName>
</protein>
<organism evidence="2 3">
    <name type="scientific">Marivita lacus</name>
    <dbReference type="NCBI Taxonomy" id="1323742"/>
    <lineage>
        <taxon>Bacteria</taxon>
        <taxon>Pseudomonadati</taxon>
        <taxon>Pseudomonadota</taxon>
        <taxon>Alphaproteobacteria</taxon>
        <taxon>Rhodobacterales</taxon>
        <taxon>Roseobacteraceae</taxon>
        <taxon>Marivita</taxon>
    </lineage>
</organism>
<dbReference type="EMBL" id="BMFC01000007">
    <property type="protein sequence ID" value="GGC10436.1"/>
    <property type="molecule type" value="Genomic_DNA"/>
</dbReference>
<name>A0ABQ1KXB3_9RHOB</name>
<gene>
    <name evidence="2" type="ORF">GCM10011363_28930</name>
</gene>
<evidence type="ECO:0000313" key="3">
    <source>
        <dbReference type="Proteomes" id="UP000645462"/>
    </source>
</evidence>
<evidence type="ECO:0000313" key="2">
    <source>
        <dbReference type="EMBL" id="GGC10436.1"/>
    </source>
</evidence>
<proteinExistence type="predicted"/>
<feature type="domain" description="Transposase DDE" evidence="1">
    <location>
        <begin position="3"/>
        <end position="74"/>
    </location>
</feature>
<evidence type="ECO:0000259" key="1">
    <source>
        <dbReference type="Pfam" id="PF13701"/>
    </source>
</evidence>
<comment type="caution">
    <text evidence="2">The sequence shown here is derived from an EMBL/GenBank/DDBJ whole genome shotgun (WGS) entry which is preliminary data.</text>
</comment>
<sequence length="129" mass="15288">MWFFRADAAHAIPALYERLEEADYFYVILLPANNVLREKIAHLLTRPAGRLLQTKVKRFFEDFQYQAASWDKPRGTAAQHIKEGKYAFHWTRLSCRRFRGNEVGRQLHALAYRLASFLRYIELSEEMAH</sequence>